<proteinExistence type="predicted"/>
<dbReference type="EMBL" id="BAABEO010000008">
    <property type="protein sequence ID" value="GAA3672481.1"/>
    <property type="molecule type" value="Genomic_DNA"/>
</dbReference>
<evidence type="ECO:0000313" key="2">
    <source>
        <dbReference type="Proteomes" id="UP001500752"/>
    </source>
</evidence>
<comment type="caution">
    <text evidence="1">The sequence shown here is derived from an EMBL/GenBank/DDBJ whole genome shotgun (WGS) entry which is preliminary data.</text>
</comment>
<dbReference type="Proteomes" id="UP001500752">
    <property type="component" value="Unassembled WGS sequence"/>
</dbReference>
<evidence type="ECO:0000313" key="1">
    <source>
        <dbReference type="EMBL" id="GAA3672481.1"/>
    </source>
</evidence>
<dbReference type="RefSeq" id="WP_345148728.1">
    <property type="nucleotide sequence ID" value="NZ_BAABEO010000008.1"/>
</dbReference>
<name>A0ABP7C0D0_9MICC</name>
<protein>
    <recommendedName>
        <fullName evidence="3">7-cyano-7-deazaguanine synthase</fullName>
    </recommendedName>
</protein>
<keyword evidence="2" id="KW-1185">Reference proteome</keyword>
<organism evidence="1 2">
    <name type="scientific">Arthrobacter ginkgonis</name>
    <dbReference type="NCBI Taxonomy" id="1630594"/>
    <lineage>
        <taxon>Bacteria</taxon>
        <taxon>Bacillati</taxon>
        <taxon>Actinomycetota</taxon>
        <taxon>Actinomycetes</taxon>
        <taxon>Micrococcales</taxon>
        <taxon>Micrococcaceae</taxon>
        <taxon>Arthrobacter</taxon>
    </lineage>
</organism>
<gene>
    <name evidence="1" type="ORF">GCM10023081_08530</name>
</gene>
<reference evidence="2" key="1">
    <citation type="journal article" date="2019" name="Int. J. Syst. Evol. Microbiol.">
        <title>The Global Catalogue of Microorganisms (GCM) 10K type strain sequencing project: providing services to taxonomists for standard genome sequencing and annotation.</title>
        <authorList>
            <consortium name="The Broad Institute Genomics Platform"/>
            <consortium name="The Broad Institute Genome Sequencing Center for Infectious Disease"/>
            <person name="Wu L."/>
            <person name="Ma J."/>
        </authorList>
    </citation>
    <scope>NUCLEOTIDE SEQUENCE [LARGE SCALE GENOMIC DNA]</scope>
    <source>
        <strain evidence="2">JCM 30742</strain>
    </source>
</reference>
<evidence type="ECO:0008006" key="3">
    <source>
        <dbReference type="Google" id="ProtNLM"/>
    </source>
</evidence>
<sequence>MSTAHIYVDDTKATEGIRTATIEVPDRETRTLFFESHEGILSVEAGADPFLLGSLLLLMEAGHAVHVHGEVTQRLLRNLHELQAAWAKWKPEKYVLVEISADSVVDRRPSSTAAISAFSGGVDASYTVQMNLRGRPNASHDLRAVVFVHGFDIPLENESDYLGARDRGEKLLAGTGLKTLGLRTNVRSLGQDWEDSFGLAVASCLTAYQGEYGVGLIGSGHAYDDIVLGWGSSPVTDHLYGTGQMDIWHDGAGAARTDKMASLASWPEALQYLRVCWQGKRGDRNCGRCEKCVRTFLNFKAVGVDSFECFEQVPDRQAVRRLRVGSSAQLGELKSIARYAARHGVSGEWTSDLAYAIRVNSLRVAAKQNALISATVRAVRRK</sequence>
<accession>A0ABP7C0D0</accession>